<reference evidence="2" key="2">
    <citation type="submission" date="2009-11" db="EMBL/GenBank/DDBJ databases">
        <title>The Genome Sequence of Allomyces macrogynus strain ATCC 38327.</title>
        <authorList>
            <consortium name="The Broad Institute Genome Sequencing Platform"/>
            <person name="Russ C."/>
            <person name="Cuomo C."/>
            <person name="Shea T."/>
            <person name="Young S.K."/>
            <person name="Zeng Q."/>
            <person name="Koehrsen M."/>
            <person name="Haas B."/>
            <person name="Borodovsky M."/>
            <person name="Guigo R."/>
            <person name="Alvarado L."/>
            <person name="Berlin A."/>
            <person name="Borenstein D."/>
            <person name="Chen Z."/>
            <person name="Engels R."/>
            <person name="Freedman E."/>
            <person name="Gellesch M."/>
            <person name="Goldberg J."/>
            <person name="Griggs A."/>
            <person name="Gujja S."/>
            <person name="Heiman D."/>
            <person name="Hepburn T."/>
            <person name="Howarth C."/>
            <person name="Jen D."/>
            <person name="Larson L."/>
            <person name="Lewis B."/>
            <person name="Mehta T."/>
            <person name="Park D."/>
            <person name="Pearson M."/>
            <person name="Roberts A."/>
            <person name="Saif S."/>
            <person name="Shenoy N."/>
            <person name="Sisk P."/>
            <person name="Stolte C."/>
            <person name="Sykes S."/>
            <person name="Walk T."/>
            <person name="White J."/>
            <person name="Yandava C."/>
            <person name="Burger G."/>
            <person name="Gray M.W."/>
            <person name="Holland P.W.H."/>
            <person name="King N."/>
            <person name="Lang F.B.F."/>
            <person name="Roger A.J."/>
            <person name="Ruiz-Trillo I."/>
            <person name="Lander E."/>
            <person name="Nusbaum C."/>
        </authorList>
    </citation>
    <scope>NUCLEOTIDE SEQUENCE [LARGE SCALE GENOMIC DNA]</scope>
    <source>
        <strain evidence="2">ATCC 38327</strain>
    </source>
</reference>
<gene>
    <name evidence="1" type="ORF">AMAG_08552</name>
</gene>
<keyword evidence="2" id="KW-1185">Reference proteome</keyword>
<dbReference type="OrthoDB" id="10510729at2759"/>
<name>A0A0L0SLJ5_ALLM3</name>
<organism evidence="1 2">
    <name type="scientific">Allomyces macrogynus (strain ATCC 38327)</name>
    <name type="common">Allomyces javanicus var. macrogynus</name>
    <dbReference type="NCBI Taxonomy" id="578462"/>
    <lineage>
        <taxon>Eukaryota</taxon>
        <taxon>Fungi</taxon>
        <taxon>Fungi incertae sedis</taxon>
        <taxon>Blastocladiomycota</taxon>
        <taxon>Blastocladiomycetes</taxon>
        <taxon>Blastocladiales</taxon>
        <taxon>Blastocladiaceae</taxon>
        <taxon>Allomyces</taxon>
    </lineage>
</organism>
<dbReference type="Proteomes" id="UP000054350">
    <property type="component" value="Unassembled WGS sequence"/>
</dbReference>
<dbReference type="VEuPathDB" id="FungiDB:AMAG_08552"/>
<evidence type="ECO:0000313" key="2">
    <source>
        <dbReference type="Proteomes" id="UP000054350"/>
    </source>
</evidence>
<sequence length="56" mass="6070">MRRTLTLAGHVVNHDDSDDVVTEGRIADGAKAMPEAWMEVLGEDYFAANVSYATGD</sequence>
<evidence type="ECO:0000313" key="1">
    <source>
        <dbReference type="EMBL" id="KNE63421.1"/>
    </source>
</evidence>
<reference evidence="1 2" key="1">
    <citation type="submission" date="2009-11" db="EMBL/GenBank/DDBJ databases">
        <title>Annotation of Allomyces macrogynus ATCC 38327.</title>
        <authorList>
            <consortium name="The Broad Institute Genome Sequencing Platform"/>
            <person name="Russ C."/>
            <person name="Cuomo C."/>
            <person name="Burger G."/>
            <person name="Gray M.W."/>
            <person name="Holland P.W.H."/>
            <person name="King N."/>
            <person name="Lang F.B.F."/>
            <person name="Roger A.J."/>
            <person name="Ruiz-Trillo I."/>
            <person name="Young S.K."/>
            <person name="Zeng Q."/>
            <person name="Gargeya S."/>
            <person name="Fitzgerald M."/>
            <person name="Haas B."/>
            <person name="Abouelleil A."/>
            <person name="Alvarado L."/>
            <person name="Arachchi H.M."/>
            <person name="Berlin A."/>
            <person name="Chapman S.B."/>
            <person name="Gearin G."/>
            <person name="Goldberg J."/>
            <person name="Griggs A."/>
            <person name="Gujja S."/>
            <person name="Hansen M."/>
            <person name="Heiman D."/>
            <person name="Howarth C."/>
            <person name="Larimer J."/>
            <person name="Lui A."/>
            <person name="MacDonald P.J.P."/>
            <person name="McCowen C."/>
            <person name="Montmayeur A."/>
            <person name="Murphy C."/>
            <person name="Neiman D."/>
            <person name="Pearson M."/>
            <person name="Priest M."/>
            <person name="Roberts A."/>
            <person name="Saif S."/>
            <person name="Shea T."/>
            <person name="Sisk P."/>
            <person name="Stolte C."/>
            <person name="Sykes S."/>
            <person name="Wortman J."/>
            <person name="Nusbaum C."/>
            <person name="Birren B."/>
        </authorList>
    </citation>
    <scope>NUCLEOTIDE SEQUENCE [LARGE SCALE GENOMIC DNA]</scope>
    <source>
        <strain evidence="1 2">ATCC 38327</strain>
    </source>
</reference>
<dbReference type="AlphaFoldDB" id="A0A0L0SLJ5"/>
<accession>A0A0L0SLJ5</accession>
<protein>
    <submittedName>
        <fullName evidence="1">Uncharacterized protein</fullName>
    </submittedName>
</protein>
<proteinExistence type="predicted"/>
<dbReference type="EMBL" id="GG745342">
    <property type="protein sequence ID" value="KNE63421.1"/>
    <property type="molecule type" value="Genomic_DNA"/>
</dbReference>